<gene>
    <name evidence="3" type="ORF">TTEB3V08_LOCUS12374</name>
</gene>
<organism evidence="3">
    <name type="scientific">Timema tahoe</name>
    <dbReference type="NCBI Taxonomy" id="61484"/>
    <lineage>
        <taxon>Eukaryota</taxon>
        <taxon>Metazoa</taxon>
        <taxon>Ecdysozoa</taxon>
        <taxon>Arthropoda</taxon>
        <taxon>Hexapoda</taxon>
        <taxon>Insecta</taxon>
        <taxon>Pterygota</taxon>
        <taxon>Neoptera</taxon>
        <taxon>Polyneoptera</taxon>
        <taxon>Phasmatodea</taxon>
        <taxon>Timematodea</taxon>
        <taxon>Timematoidea</taxon>
        <taxon>Timematidae</taxon>
        <taxon>Timema</taxon>
    </lineage>
</organism>
<name>A0A7R9ITW0_9NEOP</name>
<dbReference type="GO" id="GO:0050038">
    <property type="term" value="F:L-xylulose reductase (NADPH) activity"/>
    <property type="evidence" value="ECO:0007669"/>
    <property type="project" value="TreeGrafter"/>
</dbReference>
<accession>A0A7R9ITW0</accession>
<dbReference type="SUPFAM" id="SSF51735">
    <property type="entry name" value="NAD(P)-binding Rossmann-fold domains"/>
    <property type="match status" value="1"/>
</dbReference>
<dbReference type="GO" id="GO:0006006">
    <property type="term" value="P:glucose metabolic process"/>
    <property type="evidence" value="ECO:0007669"/>
    <property type="project" value="TreeGrafter"/>
</dbReference>
<evidence type="ECO:0000313" key="3">
    <source>
        <dbReference type="EMBL" id="CAD7464496.1"/>
    </source>
</evidence>
<sequence length="71" mass="7622">MTGRSSQYSTIHALHASLAMCEHSLSVHSSFNINVKSIINVSQVIAKGMVDRKKGGSIVNISSQASKARHN</sequence>
<evidence type="ECO:0000256" key="2">
    <source>
        <dbReference type="ARBA" id="ARBA00022857"/>
    </source>
</evidence>
<dbReference type="GO" id="GO:0004090">
    <property type="term" value="F:carbonyl reductase (NADPH) activity"/>
    <property type="evidence" value="ECO:0007669"/>
    <property type="project" value="TreeGrafter"/>
</dbReference>
<comment type="similarity">
    <text evidence="1">Belongs to the short-chain dehydrogenases/reductases (SDR) family.</text>
</comment>
<dbReference type="Gene3D" id="3.40.50.720">
    <property type="entry name" value="NAD(P)-binding Rossmann-like Domain"/>
    <property type="match status" value="1"/>
</dbReference>
<protein>
    <submittedName>
        <fullName evidence="3">Uncharacterized protein</fullName>
    </submittedName>
</protein>
<dbReference type="AlphaFoldDB" id="A0A7R9ITW0"/>
<evidence type="ECO:0000256" key="1">
    <source>
        <dbReference type="ARBA" id="ARBA00006484"/>
    </source>
</evidence>
<proteinExistence type="inferred from homology"/>
<dbReference type="InterPro" id="IPR051737">
    <property type="entry name" value="L-xylulose/Carbonyl_redctase"/>
</dbReference>
<dbReference type="InterPro" id="IPR002347">
    <property type="entry name" value="SDR_fam"/>
</dbReference>
<dbReference type="PANTHER" id="PTHR44252:SF3">
    <property type="entry name" value="D-ERYTHRULOSE REDUCTASE-RELATED"/>
    <property type="match status" value="1"/>
</dbReference>
<keyword evidence="2" id="KW-0521">NADP</keyword>
<dbReference type="InterPro" id="IPR036291">
    <property type="entry name" value="NAD(P)-bd_dom_sf"/>
</dbReference>
<dbReference type="PANTHER" id="PTHR44252">
    <property type="entry name" value="D-ERYTHRULOSE REDUCTASE"/>
    <property type="match status" value="1"/>
</dbReference>
<dbReference type="Pfam" id="PF00106">
    <property type="entry name" value="adh_short"/>
    <property type="match status" value="1"/>
</dbReference>
<dbReference type="EMBL" id="OE015173">
    <property type="protein sequence ID" value="CAD7464496.1"/>
    <property type="molecule type" value="Genomic_DNA"/>
</dbReference>
<dbReference type="GO" id="GO:0005997">
    <property type="term" value="P:xylulose metabolic process"/>
    <property type="evidence" value="ECO:0007669"/>
    <property type="project" value="TreeGrafter"/>
</dbReference>
<reference evidence="3" key="1">
    <citation type="submission" date="2020-11" db="EMBL/GenBank/DDBJ databases">
        <authorList>
            <person name="Tran Van P."/>
        </authorList>
    </citation>
    <scope>NUCLEOTIDE SEQUENCE</scope>
</reference>